<evidence type="ECO:0000256" key="4">
    <source>
        <dbReference type="ARBA" id="ARBA00022490"/>
    </source>
</evidence>
<evidence type="ECO:0000256" key="12">
    <source>
        <dbReference type="SAM" id="MobiDB-lite"/>
    </source>
</evidence>
<protein>
    <recommendedName>
        <fullName evidence="3">Spindle and centriole-associated protein 1</fullName>
    </recommendedName>
    <alternativeName>
        <fullName evidence="10">Coiled-coil domain-containing protein 52</fullName>
    </alternativeName>
</protein>
<evidence type="ECO:0000256" key="11">
    <source>
        <dbReference type="SAM" id="Coils"/>
    </source>
</evidence>
<dbReference type="CTD" id="152185"/>
<dbReference type="GO" id="GO:0051310">
    <property type="term" value="P:metaphase chromosome alignment"/>
    <property type="evidence" value="ECO:0007669"/>
    <property type="project" value="TreeGrafter"/>
</dbReference>
<evidence type="ECO:0000256" key="10">
    <source>
        <dbReference type="ARBA" id="ARBA00030722"/>
    </source>
</evidence>
<evidence type="ECO:0000256" key="2">
    <source>
        <dbReference type="ARBA" id="ARBA00004186"/>
    </source>
</evidence>
<feature type="region of interest" description="Disordered" evidence="12">
    <location>
        <begin position="1"/>
        <end position="29"/>
    </location>
</feature>
<dbReference type="GO" id="GO:0051301">
    <property type="term" value="P:cell division"/>
    <property type="evidence" value="ECO:0007669"/>
    <property type="project" value="UniProtKB-KW"/>
</dbReference>
<feature type="compositionally biased region" description="Polar residues" evidence="12">
    <location>
        <begin position="674"/>
        <end position="688"/>
    </location>
</feature>
<feature type="coiled-coil region" evidence="11">
    <location>
        <begin position="354"/>
        <end position="420"/>
    </location>
</feature>
<dbReference type="Ensembl" id="ENSHCOT00000022414.1">
    <property type="protein sequence ID" value="ENSHCOP00000014710.1"/>
    <property type="gene ID" value="ENSHCOG00000018156.1"/>
</dbReference>
<evidence type="ECO:0000256" key="1">
    <source>
        <dbReference type="ARBA" id="ARBA00004114"/>
    </source>
</evidence>
<keyword evidence="9" id="KW-0131">Cell cycle</keyword>
<dbReference type="GO" id="GO:0005814">
    <property type="term" value="C:centriole"/>
    <property type="evidence" value="ECO:0007669"/>
    <property type="project" value="UniProtKB-SubCell"/>
</dbReference>
<keyword evidence="14" id="KW-1185">Reference proteome</keyword>
<sequence>MSLARGGCRTQHGKGLKNPLRPKKTAPLPKREWVSTVSDLSVHKLTPAELNYRREIRKSHNKAAAQWELREKALKARLRQAGCGPLDKASHTIMREVFSDKLLLHDVLARSDRALAVVHDLLGDPSLRQTGHPSVTMSPHVDSPVFQRSTELSSLNDSMLDQQAVFEPEDDYYYSDEERAEGRLFQRKMKVKNKMGGLQHRRIRHGVSERRFASPQSPRTPAKPPAPTALNATVAVQRLRSRHNHSNEANEEPSFLVSQVLNPDLSPGDPGSSHSARTRKRACKTAKLNGSSVASLSGEPSGLGLLQTMLAQVELDLDSLSPQTSAQSRQRPAQGLTGFSVALVSTLARLVHLLKNREHDEECATEERRKLEEKLREQRLLIDALTAETMTLREETSSLKEELQQRTAELERKQDSLMLAMATHVNQPHGSDVIATGQWPVAERPPVAKSPAIRLSSPGQQDTWQPIPEPDQGAYNKLRAHSSSSCLVRLPHASLPLMSQLSPDILEAEIAELCRIRDVIAGAQHSRARCVGGSPSSSSGTEPKCSASVSTGGVTPDRASRFESAISLNQHIDQVNHQGSANRNNVSSVHQRLLELNRQSAAARGRLLELIEQQKQTLSAKVPLSGSPVPLSAFSPPPSGGSGSIDGSLPMPPDDRRSATLQVYSRYYEEAQRDGSTQQTGKQQVQDG</sequence>
<comment type="subcellular location">
    <subcellularLocation>
        <location evidence="1">Cytoplasm</location>
        <location evidence="1">Cytoskeleton</location>
        <location evidence="1">Microtubule organizing center</location>
        <location evidence="1">Centrosome</location>
        <location evidence="1">Centriole</location>
    </subcellularLocation>
    <subcellularLocation>
        <location evidence="2">Cytoplasm</location>
        <location evidence="2">Cytoskeleton</location>
        <location evidence="2">Spindle</location>
    </subcellularLocation>
</comment>
<evidence type="ECO:0000313" key="13">
    <source>
        <dbReference type="Ensembl" id="ENSHCOP00000014710.1"/>
    </source>
</evidence>
<dbReference type="GO" id="GO:0090307">
    <property type="term" value="P:mitotic spindle assembly"/>
    <property type="evidence" value="ECO:0007669"/>
    <property type="project" value="InterPro"/>
</dbReference>
<dbReference type="RefSeq" id="XP_019722441.1">
    <property type="nucleotide sequence ID" value="XM_019866882.1"/>
</dbReference>
<evidence type="ECO:0000256" key="9">
    <source>
        <dbReference type="ARBA" id="ARBA00023306"/>
    </source>
</evidence>
<reference evidence="13" key="2">
    <citation type="submission" date="2025-09" db="UniProtKB">
        <authorList>
            <consortium name="Ensembl"/>
        </authorList>
    </citation>
    <scope>IDENTIFICATION</scope>
</reference>
<dbReference type="InterPro" id="IPR031387">
    <property type="entry name" value="SPICE1"/>
</dbReference>
<dbReference type="STRING" id="109280.ENSHCOP00000014710"/>
<dbReference type="PANTHER" id="PTHR31167:SF3">
    <property type="entry name" value="SPINDLE AND CENTRIOLE-ASSOCIATED PROTEIN 1"/>
    <property type="match status" value="1"/>
</dbReference>
<accession>A0A3Q3DKV2</accession>
<dbReference type="GeneTree" id="ENSGT00390000006207"/>
<dbReference type="OrthoDB" id="6361178at2759"/>
<dbReference type="GO" id="GO:0005813">
    <property type="term" value="C:centrosome"/>
    <property type="evidence" value="ECO:0007669"/>
    <property type="project" value="TreeGrafter"/>
</dbReference>
<reference evidence="13" key="1">
    <citation type="submission" date="2025-08" db="UniProtKB">
        <authorList>
            <consortium name="Ensembl"/>
        </authorList>
    </citation>
    <scope>IDENTIFICATION</scope>
</reference>
<evidence type="ECO:0000256" key="8">
    <source>
        <dbReference type="ARBA" id="ARBA00023212"/>
    </source>
</evidence>
<keyword evidence="4" id="KW-0963">Cytoplasm</keyword>
<dbReference type="Pfam" id="PF15678">
    <property type="entry name" value="SPICE"/>
    <property type="match status" value="1"/>
</dbReference>
<feature type="region of interest" description="Disordered" evidence="12">
    <location>
        <begin position="454"/>
        <end position="475"/>
    </location>
</feature>
<dbReference type="GO" id="GO:0005819">
    <property type="term" value="C:spindle"/>
    <property type="evidence" value="ECO:0007669"/>
    <property type="project" value="UniProtKB-SubCell"/>
</dbReference>
<evidence type="ECO:0000256" key="3">
    <source>
        <dbReference type="ARBA" id="ARBA00018313"/>
    </source>
</evidence>
<proteinExistence type="predicted"/>
<organism evidence="13 14">
    <name type="scientific">Hippocampus comes</name>
    <name type="common">Tiger tail seahorse</name>
    <dbReference type="NCBI Taxonomy" id="109280"/>
    <lineage>
        <taxon>Eukaryota</taxon>
        <taxon>Metazoa</taxon>
        <taxon>Chordata</taxon>
        <taxon>Craniata</taxon>
        <taxon>Vertebrata</taxon>
        <taxon>Euteleostomi</taxon>
        <taxon>Actinopterygii</taxon>
        <taxon>Neopterygii</taxon>
        <taxon>Teleostei</taxon>
        <taxon>Neoteleostei</taxon>
        <taxon>Acanthomorphata</taxon>
        <taxon>Syngnathiaria</taxon>
        <taxon>Syngnathiformes</taxon>
        <taxon>Syngnathoidei</taxon>
        <taxon>Syngnathidae</taxon>
        <taxon>Hippocampus</taxon>
    </lineage>
</organism>
<feature type="region of interest" description="Disordered" evidence="12">
    <location>
        <begin position="260"/>
        <end position="298"/>
    </location>
</feature>
<keyword evidence="8" id="KW-0206">Cytoskeleton</keyword>
<evidence type="ECO:0000256" key="6">
    <source>
        <dbReference type="ARBA" id="ARBA00022776"/>
    </source>
</evidence>
<name>A0A3Q3DKV2_HIPCM</name>
<dbReference type="OMA" id="DRNVQMD"/>
<evidence type="ECO:0000256" key="5">
    <source>
        <dbReference type="ARBA" id="ARBA00022618"/>
    </source>
</evidence>
<evidence type="ECO:0000313" key="14">
    <source>
        <dbReference type="Proteomes" id="UP000264820"/>
    </source>
</evidence>
<keyword evidence="6" id="KW-0498">Mitosis</keyword>
<dbReference type="Proteomes" id="UP000264820">
    <property type="component" value="Unplaced"/>
</dbReference>
<dbReference type="GeneID" id="109514071"/>
<dbReference type="PANTHER" id="PTHR31167">
    <property type="entry name" value="SPINDLE AND CENTRIOLE ASSOCIATED PROTEIN 1 SPICE1"/>
    <property type="match status" value="1"/>
</dbReference>
<feature type="compositionally biased region" description="Basic residues" evidence="12">
    <location>
        <begin position="11"/>
        <end position="24"/>
    </location>
</feature>
<feature type="region of interest" description="Disordered" evidence="12">
    <location>
        <begin position="621"/>
        <end position="688"/>
    </location>
</feature>
<keyword evidence="7 11" id="KW-0175">Coiled coil</keyword>
<evidence type="ECO:0000256" key="7">
    <source>
        <dbReference type="ARBA" id="ARBA00023054"/>
    </source>
</evidence>
<dbReference type="AlphaFoldDB" id="A0A3Q3DKV2"/>
<keyword evidence="5" id="KW-0132">Cell division</keyword>
<feature type="region of interest" description="Disordered" evidence="12">
    <location>
        <begin position="525"/>
        <end position="557"/>
    </location>
</feature>
<dbReference type="GO" id="GO:0046599">
    <property type="term" value="P:regulation of centriole replication"/>
    <property type="evidence" value="ECO:0007669"/>
    <property type="project" value="TreeGrafter"/>
</dbReference>
<feature type="region of interest" description="Disordered" evidence="12">
    <location>
        <begin position="206"/>
        <end position="228"/>
    </location>
</feature>